<dbReference type="Gene3D" id="3.40.50.720">
    <property type="entry name" value="NAD(P)-binding Rossmann-like Domain"/>
    <property type="match status" value="1"/>
</dbReference>
<evidence type="ECO:0000256" key="4">
    <source>
        <dbReference type="ARBA" id="ARBA00022737"/>
    </source>
</evidence>
<dbReference type="FunFam" id="2.20.25.420:FF:000002">
    <property type="entry name" value="Zinc finger protein ZPR1"/>
    <property type="match status" value="1"/>
</dbReference>
<dbReference type="InterPro" id="IPR038763">
    <property type="entry name" value="DHH_sf"/>
</dbReference>
<evidence type="ECO:0000256" key="3">
    <source>
        <dbReference type="ARBA" id="ARBA00022723"/>
    </source>
</evidence>
<dbReference type="PANTHER" id="PTHR10876">
    <property type="entry name" value="ZINC FINGER PROTEIN ZPR1"/>
    <property type="match status" value="1"/>
</dbReference>
<protein>
    <recommendedName>
        <fullName evidence="10">Zinc finger ZPR1-type domain-containing protein</fullName>
    </recommendedName>
</protein>
<comment type="function">
    <text evidence="8">Acts as a protein folding chaperone for elongation factor 1-alpha.</text>
</comment>
<dbReference type="Pfam" id="PF01368">
    <property type="entry name" value="DHH"/>
    <property type="match status" value="1"/>
</dbReference>
<evidence type="ECO:0000313" key="12">
    <source>
        <dbReference type="Proteomes" id="UP000306954"/>
    </source>
</evidence>
<keyword evidence="4" id="KW-0677">Repeat</keyword>
<dbReference type="InterPro" id="IPR040141">
    <property type="entry name" value="ZPR1"/>
</dbReference>
<gene>
    <name evidence="11" type="ORF">E3P90_03299</name>
</gene>
<feature type="domain" description="Zinc finger ZPR1-type" evidence="10">
    <location>
        <begin position="26"/>
        <end position="213"/>
    </location>
</feature>
<dbReference type="Gene3D" id="2.20.25.420">
    <property type="entry name" value="ZPR1, zinc finger domain"/>
    <property type="match status" value="2"/>
</dbReference>
<dbReference type="Gene3D" id="3.10.310.20">
    <property type="entry name" value="DHHA2 domain"/>
    <property type="match status" value="1"/>
</dbReference>
<evidence type="ECO:0000313" key="11">
    <source>
        <dbReference type="EMBL" id="TIB09411.1"/>
    </source>
</evidence>
<feature type="region of interest" description="Disordered" evidence="9">
    <location>
        <begin position="928"/>
        <end position="1059"/>
    </location>
</feature>
<dbReference type="SUPFAM" id="SSF64182">
    <property type="entry name" value="DHH phosphoesterases"/>
    <property type="match status" value="1"/>
</dbReference>
<dbReference type="InterPro" id="IPR042451">
    <property type="entry name" value="ZPR1_A/B_dom"/>
</dbReference>
<dbReference type="InterPro" id="IPR004457">
    <property type="entry name" value="Znf_ZPR1"/>
</dbReference>
<feature type="compositionally biased region" description="Polar residues" evidence="9">
    <location>
        <begin position="1225"/>
        <end position="1240"/>
    </location>
</feature>
<feature type="compositionally biased region" description="Polar residues" evidence="9">
    <location>
        <begin position="934"/>
        <end position="943"/>
    </location>
</feature>
<feature type="compositionally biased region" description="Basic and acidic residues" evidence="9">
    <location>
        <begin position="1031"/>
        <end position="1048"/>
    </location>
</feature>
<dbReference type="Pfam" id="PF03367">
    <property type="entry name" value="Zn_ribbon_ZPR1"/>
    <property type="match status" value="2"/>
</dbReference>
<dbReference type="FunFam" id="2.60.120.1040:FF:000001">
    <property type="entry name" value="Zinc finger protein ZPR1"/>
    <property type="match status" value="1"/>
</dbReference>
<keyword evidence="7" id="KW-0539">Nucleus</keyword>
<evidence type="ECO:0000256" key="5">
    <source>
        <dbReference type="ARBA" id="ARBA00022771"/>
    </source>
</evidence>
<feature type="compositionally biased region" description="Polar residues" evidence="9">
    <location>
        <begin position="1329"/>
        <end position="1357"/>
    </location>
</feature>
<keyword evidence="5" id="KW-0863">Zinc-finger</keyword>
<feature type="compositionally biased region" description="Polar residues" evidence="9">
    <location>
        <begin position="1372"/>
        <end position="1392"/>
    </location>
</feature>
<dbReference type="Proteomes" id="UP000306954">
    <property type="component" value="Unassembled WGS sequence"/>
</dbReference>
<comment type="subcellular location">
    <subcellularLocation>
        <location evidence="1">Nucleus</location>
    </subcellularLocation>
</comment>
<organism evidence="11 12">
    <name type="scientific">Wallemia ichthyophaga</name>
    <dbReference type="NCBI Taxonomy" id="245174"/>
    <lineage>
        <taxon>Eukaryota</taxon>
        <taxon>Fungi</taxon>
        <taxon>Dikarya</taxon>
        <taxon>Basidiomycota</taxon>
        <taxon>Wallemiomycotina</taxon>
        <taxon>Wallemiomycetes</taxon>
        <taxon>Wallemiales</taxon>
        <taxon>Wallemiaceae</taxon>
        <taxon>Wallemia</taxon>
    </lineage>
</organism>
<sequence>MPENLFKNVGDLVGDFEESPVQEIESLCMDCEKMGVTRMLLTMIPYFKEVVVMSFKCDHCGNINSEIQSAGEIQQRGSLHTVHVTSPEDLDRQIVKSEHATVSFLEYELTVPEGRGQLTNIEGVIRDTIRDLSMNQPLRKVLDVEVYNKINHLLSRLRGAVGASDDEYNPEIVDGPTSSIEDKNRADESHDALPFTAFTVQVRDPSGNSFVSFKESPNDPKWSIRAFKRTHEENVALRLANEEDKPQENVKQVAGLSDSDEITADEVLQFPGICSSCAKDSPTNMKKVNIPYFQDILIMSTNCEHCGFKDNEVKSGGAIPEKGKRITLKVEDEEDLSRDILKSEHAGLSIPDINLVLEPGTLGGRFTTLEGLLAQVYEDLSTKAFIGDSAIDTQAGDSGLIGSTQMQEFDKFLTQLKTVMTAAKPFTVIIDDPLSSSYIQNFNAPEPDEQILIEEYERTYQQNDDLGLTQESGDFTLPSLGESNTSFVNSLKLNNVTDMKRHGRLSKWSATNKARFLKDLDAGKAGDWIVALGNQAADTDSLASSIAMAYHLEHTQEGTNAIALLQTPRDSLDLRPENKLALRDAAMSHGDHQDLLTIDELPMKVKRLAPLLKGIALVDHPEPVGDWKLANISAIIDHHKDRHWGEDADPRIIEMSKSCSSLVARDLMNDHRNLQMGGEKMPRELADILLAAIALDSDGLENATDVDLSSAVELYKYANGQHKKFKSKKFFKYMTKLNRAYRNARKDLEQLNFLDLLKRDYKGDLFQPSNHKQHRLHLGFASIPFSIEDQIKRSLPSKTLREYRAIERQFMIDRSSDINVIMSKHKEKDVNGEKVKVRDIGVLVRHDGRLNGTSLAQVSFDNIVKAIEGNLQVKRWNGSDGGDDGGELGGRRRIWTQIGGNGADSGGVGRKVIRPLIEESLRSIWGKTGIDLNGSESGSAGDTTSERGSSSPGMRSRSISISRPPSAYSAYSARTARSAASAPLATAQNTEKELPKPYEANEGSEISTIIEDNEDTETINGERANGSESTFRAEDARANEAQDQDSHSDSSSSSNSLRRSASFKSLAQSVASTTDQSFVSAQESIESMSSAASFHSTPSTLNIQGDDENDASSVSLASQYSQSSANNDEREALDAATALPDVQVDNRRQSADSANNVDANKESKPNNSTDTSPANTVVDSIFDSTQRSHGSPTSELESNISTTTAATVTPKQSPTLPLSPKKRNFSTTSNASTVRASMTRNLPDAPAVPVTTALSVAPTAPTAPTAPATSATPPKGNRRRVASTPSNNNQVNFRRLSTDTSSTKPPLPERPQSQLLLPSDFVKMRKSGGSPSTVGDSVVSESTKYPASNATSTTNKIPRSEATSATTRSRTWSVSGTALSSKPSVKRPTTSIDQMLPDDALGIDRSMLSISVTSGAAEKLTKPSKSFMGKKRSANWSGARGRKHTQLYKPTITLGLNSHFKPPQKLDPHSVLIKVHSTALDNFDAMTLMRGSNAQYNNKNKSGMEAPPGPEYGFIPGRMALGQVVEVGWKVKNINRQWVWALLSTEKSGCLSEYIVVNRTRVSPAPIQKAGQDISKLSTVPLKAFAAQKLSTSHMTQLKQGSRILVLAASSNPYNSVSTYIIEELKERNCQVFVQTTTHSDFNYGVGVYELAGTLKDITSDQLEGSFEMVIDARLCFDEKENIQALEWCRRILCRNGAFITLVPDMMDVDQSKPVKTRSLWSQIVGMLFGSQSRKSLQKVVLGVPGEDDVDPASGMDVRDILDEIARKINSGVYSTFLNDKSHINAYQLENATSAFHTIGFNERGNHINNQPLSDYAVVRMRS</sequence>
<evidence type="ECO:0000256" key="1">
    <source>
        <dbReference type="ARBA" id="ARBA00004123"/>
    </source>
</evidence>
<evidence type="ECO:0000256" key="7">
    <source>
        <dbReference type="ARBA" id="ARBA00023242"/>
    </source>
</evidence>
<keyword evidence="6" id="KW-0862">Zinc</keyword>
<dbReference type="SUPFAM" id="SSF50129">
    <property type="entry name" value="GroES-like"/>
    <property type="match status" value="1"/>
</dbReference>
<name>A0A4T0H554_WALIC</name>
<feature type="domain" description="Zinc finger ZPR1-type" evidence="10">
    <location>
        <begin position="272"/>
        <end position="441"/>
    </location>
</feature>
<dbReference type="InterPro" id="IPR038222">
    <property type="entry name" value="DHHA2_dom_sf"/>
</dbReference>
<feature type="compositionally biased region" description="Low complexity" evidence="9">
    <location>
        <begin position="1111"/>
        <end position="1125"/>
    </location>
</feature>
<feature type="compositionally biased region" description="Low complexity" evidence="9">
    <location>
        <begin position="947"/>
        <end position="987"/>
    </location>
</feature>
<evidence type="ECO:0000256" key="6">
    <source>
        <dbReference type="ARBA" id="ARBA00022833"/>
    </source>
</evidence>
<dbReference type="FunFam" id="2.20.25.420:FF:000001">
    <property type="entry name" value="Zinc finger protein ZPR1"/>
    <property type="match status" value="1"/>
</dbReference>
<feature type="compositionally biased region" description="Low complexity" evidence="9">
    <location>
        <begin position="1257"/>
        <end position="1274"/>
    </location>
</feature>
<dbReference type="Pfam" id="PF22794">
    <property type="entry name" value="jr-ZPR1"/>
    <property type="match status" value="2"/>
</dbReference>
<feature type="region of interest" description="Disordered" evidence="9">
    <location>
        <begin position="1257"/>
        <end position="1392"/>
    </location>
</feature>
<comment type="caution">
    <text evidence="11">The sequence shown here is derived from an EMBL/GenBank/DDBJ whole genome shotgun (WGS) entry which is preliminary data.</text>
</comment>
<feature type="region of interest" description="Disordered" evidence="9">
    <location>
        <begin position="1421"/>
        <end position="1442"/>
    </location>
</feature>
<dbReference type="Gene3D" id="3.90.180.10">
    <property type="entry name" value="Medium-chain alcohol dehydrogenases, catalytic domain"/>
    <property type="match status" value="1"/>
</dbReference>
<dbReference type="PANTHER" id="PTHR10876:SF0">
    <property type="entry name" value="ZINC FINGER PROTEIN ZPR1"/>
    <property type="match status" value="1"/>
</dbReference>
<keyword evidence="3" id="KW-0479">Metal-binding</keyword>
<dbReference type="Gene3D" id="3.90.1640.10">
    <property type="entry name" value="inorganic pyrophosphatase (n-terminal core)"/>
    <property type="match status" value="1"/>
</dbReference>
<evidence type="ECO:0000256" key="9">
    <source>
        <dbReference type="SAM" id="MobiDB-lite"/>
    </source>
</evidence>
<evidence type="ECO:0000256" key="8">
    <source>
        <dbReference type="ARBA" id="ARBA00054139"/>
    </source>
</evidence>
<dbReference type="EMBL" id="SPOF01000042">
    <property type="protein sequence ID" value="TIB09411.1"/>
    <property type="molecule type" value="Genomic_DNA"/>
</dbReference>
<dbReference type="SMART" id="SM00709">
    <property type="entry name" value="Zpr1"/>
    <property type="match status" value="2"/>
</dbReference>
<accession>A0A4T0H554</accession>
<dbReference type="InterPro" id="IPR011032">
    <property type="entry name" value="GroES-like_sf"/>
</dbReference>
<feature type="compositionally biased region" description="Low complexity" evidence="9">
    <location>
        <begin position="1049"/>
        <end position="1059"/>
    </location>
</feature>
<proteinExistence type="inferred from homology"/>
<evidence type="ECO:0000256" key="2">
    <source>
        <dbReference type="ARBA" id="ARBA00008354"/>
    </source>
</evidence>
<comment type="similarity">
    <text evidence="2">Belongs to the ZPR1 family.</text>
</comment>
<dbReference type="GO" id="GO:0008270">
    <property type="term" value="F:zinc ion binding"/>
    <property type="evidence" value="ECO:0007669"/>
    <property type="project" value="UniProtKB-KW"/>
</dbReference>
<feature type="compositionally biased region" description="Polar residues" evidence="9">
    <location>
        <begin position="1283"/>
        <end position="1292"/>
    </location>
</feature>
<feature type="compositionally biased region" description="Polar residues" evidence="9">
    <location>
        <begin position="1090"/>
        <end position="1103"/>
    </location>
</feature>
<dbReference type="Gene3D" id="2.60.120.1040">
    <property type="entry name" value="ZPR1, A/B domain"/>
    <property type="match status" value="2"/>
</dbReference>
<feature type="region of interest" description="Disordered" evidence="9">
    <location>
        <begin position="1090"/>
        <end position="1245"/>
    </location>
</feature>
<feature type="compositionally biased region" description="Polar residues" evidence="9">
    <location>
        <begin position="1165"/>
        <end position="1216"/>
    </location>
</feature>
<dbReference type="InterPro" id="IPR042452">
    <property type="entry name" value="ZPR1_Znf1/2"/>
</dbReference>
<dbReference type="GO" id="GO:0005634">
    <property type="term" value="C:nucleus"/>
    <property type="evidence" value="ECO:0007669"/>
    <property type="project" value="UniProtKB-SubCell"/>
</dbReference>
<feature type="compositionally biased region" description="Low complexity" evidence="9">
    <location>
        <begin position="1362"/>
        <end position="1371"/>
    </location>
</feature>
<dbReference type="NCBIfam" id="TIGR00310">
    <property type="entry name" value="ZPR1_znf"/>
    <property type="match status" value="1"/>
</dbReference>
<evidence type="ECO:0000259" key="10">
    <source>
        <dbReference type="SMART" id="SM00709"/>
    </source>
</evidence>
<dbReference type="InterPro" id="IPR001667">
    <property type="entry name" value="DDH_dom"/>
</dbReference>
<dbReference type="InterPro" id="IPR056180">
    <property type="entry name" value="ZPR1_jr_dom"/>
</dbReference>
<reference evidence="11 12" key="1">
    <citation type="submission" date="2019-03" db="EMBL/GenBank/DDBJ databases">
        <title>Sequencing 23 genomes of Wallemia ichthyophaga.</title>
        <authorList>
            <person name="Gostincar C."/>
        </authorList>
    </citation>
    <scope>NUCLEOTIDE SEQUENCE [LARGE SCALE GENOMIC DNA]</scope>
    <source>
        <strain evidence="11 12">EXF-8621</strain>
    </source>
</reference>